<evidence type="ECO:0000256" key="4">
    <source>
        <dbReference type="ARBA" id="ARBA00022475"/>
    </source>
</evidence>
<evidence type="ECO:0000256" key="14">
    <source>
        <dbReference type="ARBA" id="ARBA00023157"/>
    </source>
</evidence>
<feature type="transmembrane region" description="Helical" evidence="18">
    <location>
        <begin position="586"/>
        <end position="607"/>
    </location>
</feature>
<dbReference type="Pfam" id="PF02683">
    <property type="entry name" value="DsbD_TM"/>
    <property type="match status" value="1"/>
</dbReference>
<keyword evidence="10 18" id="KW-1133">Transmembrane helix</keyword>
<feature type="signal peptide" evidence="18">
    <location>
        <begin position="1"/>
        <end position="25"/>
    </location>
</feature>
<keyword evidence="13 18" id="KW-0472">Membrane</keyword>
<evidence type="ECO:0000256" key="9">
    <source>
        <dbReference type="ARBA" id="ARBA00022982"/>
    </source>
</evidence>
<proteinExistence type="inferred from homology"/>
<dbReference type="SUPFAM" id="SSF52833">
    <property type="entry name" value="Thioredoxin-like"/>
    <property type="match status" value="1"/>
</dbReference>
<evidence type="ECO:0000256" key="7">
    <source>
        <dbReference type="ARBA" id="ARBA00022729"/>
    </source>
</evidence>
<comment type="similarity">
    <text evidence="2 18">Belongs to the thioredoxin family. DsbD subfamily.</text>
</comment>
<dbReference type="Proteomes" id="UP000010816">
    <property type="component" value="Chromosome"/>
</dbReference>
<dbReference type="GO" id="GO:0005886">
    <property type="term" value="C:plasma membrane"/>
    <property type="evidence" value="ECO:0007669"/>
    <property type="project" value="UniProtKB-SubCell"/>
</dbReference>
<evidence type="ECO:0000256" key="1">
    <source>
        <dbReference type="ARBA" id="ARBA00004429"/>
    </source>
</evidence>
<dbReference type="CDD" id="cd02953">
    <property type="entry name" value="DsbDgamma"/>
    <property type="match status" value="1"/>
</dbReference>
<protein>
    <recommendedName>
        <fullName evidence="18">Thiol:disulfide interchange protein DsbD</fullName>
        <ecNumber evidence="18">1.8.1.8</ecNumber>
    </recommendedName>
    <alternativeName>
        <fullName evidence="18">Protein-disulfide reductase</fullName>
        <shortName evidence="18">Disulfide reductase</shortName>
    </alternativeName>
</protein>
<comment type="function">
    <text evidence="18">Required to facilitate the formation of correct disulfide bonds in some periplasmic proteins and for the assembly of the periplasmic c-type cytochromes. Acts by transferring electrons from cytoplasmic thioredoxin to the periplasm. This transfer involves a cascade of disulfide bond formation and reduction steps.</text>
</comment>
<keyword evidence="5 18" id="KW-0997">Cell inner membrane</keyword>
<dbReference type="GO" id="GO:0047134">
    <property type="term" value="F:protein-disulfide reductase [NAD(P)H] activity"/>
    <property type="evidence" value="ECO:0007669"/>
    <property type="project" value="UniProtKB-UniRule"/>
</dbReference>
<dbReference type="HOGENOM" id="CLU_014657_2_0_6"/>
<comment type="catalytic activity">
    <reaction evidence="17 18">
        <text>[protein]-dithiol + NADP(+) = [protein]-disulfide + NADPH + H(+)</text>
        <dbReference type="Rhea" id="RHEA:18753"/>
        <dbReference type="Rhea" id="RHEA-COMP:10593"/>
        <dbReference type="Rhea" id="RHEA-COMP:10594"/>
        <dbReference type="ChEBI" id="CHEBI:15378"/>
        <dbReference type="ChEBI" id="CHEBI:29950"/>
        <dbReference type="ChEBI" id="CHEBI:50058"/>
        <dbReference type="ChEBI" id="CHEBI:57783"/>
        <dbReference type="ChEBI" id="CHEBI:58349"/>
        <dbReference type="EC" id="1.8.1.8"/>
    </reaction>
</comment>
<evidence type="ECO:0000313" key="21">
    <source>
        <dbReference type="Proteomes" id="UP000010816"/>
    </source>
</evidence>
<dbReference type="HAMAP" id="MF_00399">
    <property type="entry name" value="DbsD"/>
    <property type="match status" value="1"/>
</dbReference>
<feature type="disulfide bond" description="Redox-active" evidence="18">
    <location>
        <begin position="412"/>
        <end position="534"/>
    </location>
</feature>
<keyword evidence="14 18" id="KW-1015">Disulfide bond</keyword>
<dbReference type="InterPro" id="IPR035671">
    <property type="entry name" value="DsbD_gamma"/>
</dbReference>
<keyword evidence="3 18" id="KW-0813">Transport</keyword>
<feature type="disulfide bond" description="Redox-active" evidence="18">
    <location>
        <begin position="127"/>
        <end position="133"/>
    </location>
</feature>
<dbReference type="GO" id="GO:0017004">
    <property type="term" value="P:cytochrome complex assembly"/>
    <property type="evidence" value="ECO:0007669"/>
    <property type="project" value="UniProtKB-UniRule"/>
</dbReference>
<evidence type="ECO:0000313" key="20">
    <source>
        <dbReference type="EMBL" id="AGA89052.1"/>
    </source>
</evidence>
<dbReference type="PANTHER" id="PTHR32234">
    <property type="entry name" value="THIOL:DISULFIDE INTERCHANGE PROTEIN DSBD"/>
    <property type="match status" value="1"/>
</dbReference>
<feature type="transmembrane region" description="Helical" evidence="18">
    <location>
        <begin position="393"/>
        <end position="424"/>
    </location>
</feature>
<reference evidence="20 21" key="1">
    <citation type="submission" date="2011-09" db="EMBL/GenBank/DDBJ databases">
        <title>Complete sequence of chromosome of Thioflavicoccus mobilis 8321.</title>
        <authorList>
            <consortium name="US DOE Joint Genome Institute"/>
            <person name="Lucas S."/>
            <person name="Han J."/>
            <person name="Lapidus A."/>
            <person name="Cheng J.-F."/>
            <person name="Goodwin L."/>
            <person name="Pitluck S."/>
            <person name="Peters L."/>
            <person name="Ovchinnikova G."/>
            <person name="Lu M."/>
            <person name="Detter J.C."/>
            <person name="Han C."/>
            <person name="Tapia R."/>
            <person name="Land M."/>
            <person name="Hauser L."/>
            <person name="Kyrpides N."/>
            <person name="Ivanova N."/>
            <person name="Pagani I."/>
            <person name="Vogl K."/>
            <person name="Liu Z."/>
            <person name="Imhoff J."/>
            <person name="Thiel V."/>
            <person name="Frigaard N.-U."/>
            <person name="Bryant D."/>
            <person name="Woyke T."/>
        </authorList>
    </citation>
    <scope>NUCLEOTIDE SEQUENCE [LARGE SCALE GENOMIC DNA]</scope>
    <source>
        <strain evidence="20 21">8321</strain>
    </source>
</reference>
<evidence type="ECO:0000256" key="16">
    <source>
        <dbReference type="ARBA" id="ARBA00047388"/>
    </source>
</evidence>
<dbReference type="PATRIC" id="fig|765912.4.peg.183"/>
<dbReference type="RefSeq" id="WP_015279202.1">
    <property type="nucleotide sequence ID" value="NC_019940.1"/>
</dbReference>
<feature type="transmembrane region" description="Helical" evidence="18">
    <location>
        <begin position="436"/>
        <end position="461"/>
    </location>
</feature>
<keyword evidence="4 18" id="KW-1003">Cell membrane</keyword>
<comment type="catalytic activity">
    <reaction evidence="16 18">
        <text>[protein]-dithiol + NAD(+) = [protein]-disulfide + NADH + H(+)</text>
        <dbReference type="Rhea" id="RHEA:18749"/>
        <dbReference type="Rhea" id="RHEA-COMP:10593"/>
        <dbReference type="Rhea" id="RHEA-COMP:10594"/>
        <dbReference type="ChEBI" id="CHEBI:15378"/>
        <dbReference type="ChEBI" id="CHEBI:29950"/>
        <dbReference type="ChEBI" id="CHEBI:50058"/>
        <dbReference type="ChEBI" id="CHEBI:57540"/>
        <dbReference type="ChEBI" id="CHEBI:57945"/>
        <dbReference type="EC" id="1.8.1.8"/>
    </reaction>
</comment>
<gene>
    <name evidence="18" type="primary">dsbD</name>
    <name evidence="20" type="ORF">Thimo_0179</name>
</gene>
<feature type="transmembrane region" description="Helical" evidence="18">
    <location>
        <begin position="516"/>
        <end position="546"/>
    </location>
</feature>
<dbReference type="InterPro" id="IPR036249">
    <property type="entry name" value="Thioredoxin-like_sf"/>
</dbReference>
<evidence type="ECO:0000256" key="8">
    <source>
        <dbReference type="ARBA" id="ARBA00022748"/>
    </source>
</evidence>
<dbReference type="EMBL" id="CP003051">
    <property type="protein sequence ID" value="AGA89052.1"/>
    <property type="molecule type" value="Genomic_DNA"/>
</dbReference>
<dbReference type="InterPro" id="IPR022910">
    <property type="entry name" value="Thiol_diS_interchange_DbsD"/>
</dbReference>
<keyword evidence="12 18" id="KW-0520">NAD</keyword>
<dbReference type="GO" id="GO:0045454">
    <property type="term" value="P:cell redox homeostasis"/>
    <property type="evidence" value="ECO:0007669"/>
    <property type="project" value="TreeGrafter"/>
</dbReference>
<dbReference type="EC" id="1.8.1.8" evidence="18"/>
<keyword evidence="6 18" id="KW-0812">Transmembrane</keyword>
<keyword evidence="7 18" id="KW-0732">Signal</keyword>
<feature type="transmembrane region" description="Helical" evidence="18">
    <location>
        <begin position="473"/>
        <end position="495"/>
    </location>
</feature>
<feature type="chain" id="PRO_5009016616" description="Thiol:disulfide interchange protein DsbD" evidence="18">
    <location>
        <begin position="26"/>
        <end position="811"/>
    </location>
</feature>
<dbReference type="InterPro" id="IPR003834">
    <property type="entry name" value="Cyt_c_assmbl_TM_dom"/>
</dbReference>
<dbReference type="AlphaFoldDB" id="L0GTB7"/>
<dbReference type="Gene3D" id="3.40.30.10">
    <property type="entry name" value="Glutaredoxin"/>
    <property type="match status" value="1"/>
</dbReference>
<feature type="domain" description="Thioredoxin" evidence="19">
    <location>
        <begin position="662"/>
        <end position="811"/>
    </location>
</feature>
<dbReference type="Gene3D" id="2.60.40.1250">
    <property type="entry name" value="Thiol:disulfide interchange protein DsbD, N-terminal domain"/>
    <property type="match status" value="2"/>
</dbReference>
<name>L0GTB7_9GAMM</name>
<dbReference type="KEGG" id="tmb:Thimo_0179"/>
<evidence type="ECO:0000256" key="10">
    <source>
        <dbReference type="ARBA" id="ARBA00022989"/>
    </source>
</evidence>
<dbReference type="eggNOG" id="COG4232">
    <property type="taxonomic scope" value="Bacteria"/>
</dbReference>
<dbReference type="Pfam" id="PF11412">
    <property type="entry name" value="DsbD_N"/>
    <property type="match status" value="2"/>
</dbReference>
<evidence type="ECO:0000256" key="13">
    <source>
        <dbReference type="ARBA" id="ARBA00023136"/>
    </source>
</evidence>
<evidence type="ECO:0000256" key="11">
    <source>
        <dbReference type="ARBA" id="ARBA00023002"/>
    </source>
</evidence>
<dbReference type="PANTHER" id="PTHR32234:SF0">
    <property type="entry name" value="THIOL:DISULFIDE INTERCHANGE PROTEIN DSBD"/>
    <property type="match status" value="1"/>
</dbReference>
<dbReference type="STRING" id="765912.Thimo_0179"/>
<evidence type="ECO:0000256" key="2">
    <source>
        <dbReference type="ARBA" id="ARBA00007241"/>
    </source>
</evidence>
<organism evidence="20 21">
    <name type="scientific">Thioflavicoccus mobilis 8321</name>
    <dbReference type="NCBI Taxonomy" id="765912"/>
    <lineage>
        <taxon>Bacteria</taxon>
        <taxon>Pseudomonadati</taxon>
        <taxon>Pseudomonadota</taxon>
        <taxon>Gammaproteobacteria</taxon>
        <taxon>Chromatiales</taxon>
        <taxon>Chromatiaceae</taxon>
        <taxon>Thioflavicoccus</taxon>
    </lineage>
</organism>
<evidence type="ECO:0000256" key="15">
    <source>
        <dbReference type="ARBA" id="ARBA00023284"/>
    </source>
</evidence>
<keyword evidence="15 18" id="KW-0676">Redox-active center</keyword>
<evidence type="ECO:0000256" key="18">
    <source>
        <dbReference type="HAMAP-Rule" id="MF_00399"/>
    </source>
</evidence>
<dbReference type="NCBIfam" id="NF001419">
    <property type="entry name" value="PRK00293.1"/>
    <property type="match status" value="1"/>
</dbReference>
<dbReference type="GO" id="GO:0009055">
    <property type="term" value="F:electron transfer activity"/>
    <property type="evidence" value="ECO:0007669"/>
    <property type="project" value="UniProtKB-UniRule"/>
</dbReference>
<accession>L0GTB7</accession>
<evidence type="ECO:0000256" key="12">
    <source>
        <dbReference type="ARBA" id="ARBA00023027"/>
    </source>
</evidence>
<evidence type="ECO:0000259" key="19">
    <source>
        <dbReference type="PROSITE" id="PS51352"/>
    </source>
</evidence>
<evidence type="ECO:0000256" key="17">
    <source>
        <dbReference type="ARBA" id="ARBA00047804"/>
    </source>
</evidence>
<dbReference type="PROSITE" id="PS51352">
    <property type="entry name" value="THIOREDOXIN_2"/>
    <property type="match status" value="1"/>
</dbReference>
<feature type="transmembrane region" description="Helical" evidence="18">
    <location>
        <begin position="552"/>
        <end position="574"/>
    </location>
</feature>
<evidence type="ECO:0000256" key="3">
    <source>
        <dbReference type="ARBA" id="ARBA00022448"/>
    </source>
</evidence>
<keyword evidence="11 18" id="KW-0560">Oxidoreductase</keyword>
<keyword evidence="8 18" id="KW-0201">Cytochrome c-type biogenesis</keyword>
<keyword evidence="9 18" id="KW-0249">Electron transport</keyword>
<feature type="transmembrane region" description="Helical" evidence="18">
    <location>
        <begin position="613"/>
        <end position="634"/>
    </location>
</feature>
<feature type="transmembrane region" description="Helical" evidence="18">
    <location>
        <begin position="646"/>
        <end position="668"/>
    </location>
</feature>
<evidence type="ECO:0000256" key="6">
    <source>
        <dbReference type="ARBA" id="ARBA00022692"/>
    </source>
</evidence>
<dbReference type="InterPro" id="IPR013766">
    <property type="entry name" value="Thioredoxin_domain"/>
</dbReference>
<comment type="subcellular location">
    <subcellularLocation>
        <location evidence="1 18">Cell inner membrane</location>
        <topology evidence="1 18">Multi-pass membrane protein</topology>
    </subcellularLocation>
</comment>
<feature type="disulfide bond" description="Redox-active" evidence="18">
    <location>
        <begin position="725"/>
        <end position="728"/>
    </location>
</feature>
<dbReference type="Pfam" id="PF13899">
    <property type="entry name" value="Thioredoxin_7"/>
    <property type="match status" value="1"/>
</dbReference>
<evidence type="ECO:0000256" key="5">
    <source>
        <dbReference type="ARBA" id="ARBA00022519"/>
    </source>
</evidence>
<keyword evidence="21" id="KW-1185">Reference proteome</keyword>
<dbReference type="SUPFAM" id="SSF74863">
    <property type="entry name" value="Thiol:disulfide interchange protein DsbD, N-terminal domain (DsbD-alpha)"/>
    <property type="match status" value="2"/>
</dbReference>
<dbReference type="InterPro" id="IPR036929">
    <property type="entry name" value="DsbDN_sf"/>
</dbReference>
<dbReference type="InterPro" id="IPR028250">
    <property type="entry name" value="DsbDN"/>
</dbReference>
<sequence length="811" mass="85751" precursor="true">MHHRRSLTRWAVIALALLAAAPALAAKDFLRPEQAFRVAAEAVGPEAVTLHWTIVPGYYLYRGQFAFRSETAGIEVRPVDWPPALTKHDEFFGEVATYRDRLTFQVPLARAPDVGDVLALVVTYQGCADAGLCYPPEQRRLEIALPPPAIGGAESVPAAGGDPPEGAKSLHDLVPSRAARLMGTPMRSGVGLTSPAADAPAPPLGRSLGLAAGDDLLPVEEAYRVSVEVIAPDRLRLTWQIAEGTYLYRDNLSLALEDAPDVTLGPYRLPEARIETDMIRPDGKVGDVALYHDAIELEVPLVRRSAQATEITLVARYQGCAERGVCYPPQTRRLPLALPTMMAPLAAGPGADSKAVADAVPAGASATIVADTPESGAVSEIDRLAAVLAGGNLWAILALFFGLGLLLSLTPCVFPMIPILSGLIAGHGHRITTGRAFVLSLVYVLAMAATYTVVGVFAGLFGANLQVAFQNPWVLSTFALLFVALALSMFGFYDLQLPSGLQTRLAELSHRQRGGTLTGVAVMGLLSALIVGPCVAPPLAGALIFIGQTGDALLGGLALFALSLGMGVPLIAIGTTAGKLLPRAGAWMEAVKAVFGVLLLGVAIWLLERILPVAVTMGLWGLLLVCSAVYMGALQPVPAGGSGWTRLWKGLGLALLVYGILMLVGAAAGSKDTLQPLRGLTLGNGAEAAQASFKPIKTVADLERELAAARAAGRPVMLDFYADWCRTCKELDRYTFSDPAVVDELRRFVLLRADVTANDAADRALLQGLIGLPGPPAIIFWDSAGRERRGYRIVGFESAPEFVTHLREVAP</sequence>
<dbReference type="OrthoDB" id="9811036at2"/>